<dbReference type="AlphaFoldDB" id="A0AAD5K1Y9"/>
<feature type="transmembrane region" description="Helical" evidence="1">
    <location>
        <begin position="6"/>
        <end position="23"/>
    </location>
</feature>
<keyword evidence="1" id="KW-0472">Membrane</keyword>
<keyword evidence="1" id="KW-0812">Transmembrane</keyword>
<name>A0AAD5K1Y9_9FUNG</name>
<reference evidence="2" key="2">
    <citation type="submission" date="2023-02" db="EMBL/GenBank/DDBJ databases">
        <authorList>
            <consortium name="DOE Joint Genome Institute"/>
            <person name="Mondo S.J."/>
            <person name="Chang Y."/>
            <person name="Wang Y."/>
            <person name="Ahrendt S."/>
            <person name="Andreopoulos W."/>
            <person name="Barry K."/>
            <person name="Beard J."/>
            <person name="Benny G.L."/>
            <person name="Blankenship S."/>
            <person name="Bonito G."/>
            <person name="Cuomo C."/>
            <person name="Desiro A."/>
            <person name="Gervers K.A."/>
            <person name="Hundley H."/>
            <person name="Kuo A."/>
            <person name="LaButti K."/>
            <person name="Lang B.F."/>
            <person name="Lipzen A."/>
            <person name="O'Donnell K."/>
            <person name="Pangilinan J."/>
            <person name="Reynolds N."/>
            <person name="Sandor L."/>
            <person name="Smith M.W."/>
            <person name="Tsang A."/>
            <person name="Grigoriev I.V."/>
            <person name="Stajich J.E."/>
            <person name="Spatafora J.W."/>
        </authorList>
    </citation>
    <scope>NUCLEOTIDE SEQUENCE</scope>
    <source>
        <strain evidence="2">RSA 2281</strain>
    </source>
</reference>
<keyword evidence="3" id="KW-1185">Reference proteome</keyword>
<proteinExistence type="predicted"/>
<comment type="caution">
    <text evidence="2">The sequence shown here is derived from an EMBL/GenBank/DDBJ whole genome shotgun (WGS) entry which is preliminary data.</text>
</comment>
<feature type="transmembrane region" description="Helical" evidence="1">
    <location>
        <begin position="62"/>
        <end position="85"/>
    </location>
</feature>
<sequence length="108" mass="12627">MQSHYFVFVFLFFFLLLKLLFFLKMSKYIRTTNLNTVASAEVFRSRQMTTPHINRERRAISLIAYVPTTAVTVTIIAVTFGTYVLSFPRRYSISGGQQHYHQPLEQIV</sequence>
<keyword evidence="1" id="KW-1133">Transmembrane helix</keyword>
<protein>
    <submittedName>
        <fullName evidence="2">Uncharacterized protein</fullName>
    </submittedName>
</protein>
<organism evidence="2 3">
    <name type="scientific">Phascolomyces articulosus</name>
    <dbReference type="NCBI Taxonomy" id="60185"/>
    <lineage>
        <taxon>Eukaryota</taxon>
        <taxon>Fungi</taxon>
        <taxon>Fungi incertae sedis</taxon>
        <taxon>Mucoromycota</taxon>
        <taxon>Mucoromycotina</taxon>
        <taxon>Mucoromycetes</taxon>
        <taxon>Mucorales</taxon>
        <taxon>Lichtheimiaceae</taxon>
        <taxon>Phascolomyces</taxon>
    </lineage>
</organism>
<gene>
    <name evidence="2" type="ORF">BDA99DRAFT_541953</name>
</gene>
<reference evidence="2" key="1">
    <citation type="journal article" date="2022" name="IScience">
        <title>Evolution of zygomycete secretomes and the origins of terrestrial fungal ecologies.</title>
        <authorList>
            <person name="Chang Y."/>
            <person name="Wang Y."/>
            <person name="Mondo S."/>
            <person name="Ahrendt S."/>
            <person name="Andreopoulos W."/>
            <person name="Barry K."/>
            <person name="Beard J."/>
            <person name="Benny G.L."/>
            <person name="Blankenship S."/>
            <person name="Bonito G."/>
            <person name="Cuomo C."/>
            <person name="Desiro A."/>
            <person name="Gervers K.A."/>
            <person name="Hundley H."/>
            <person name="Kuo A."/>
            <person name="LaButti K."/>
            <person name="Lang B.F."/>
            <person name="Lipzen A."/>
            <person name="O'Donnell K."/>
            <person name="Pangilinan J."/>
            <person name="Reynolds N."/>
            <person name="Sandor L."/>
            <person name="Smith M.E."/>
            <person name="Tsang A."/>
            <person name="Grigoriev I.V."/>
            <person name="Stajich J.E."/>
            <person name="Spatafora J.W."/>
        </authorList>
    </citation>
    <scope>NUCLEOTIDE SEQUENCE</scope>
    <source>
        <strain evidence="2">RSA 2281</strain>
    </source>
</reference>
<dbReference type="Proteomes" id="UP001209540">
    <property type="component" value="Unassembled WGS sequence"/>
</dbReference>
<evidence type="ECO:0000313" key="3">
    <source>
        <dbReference type="Proteomes" id="UP001209540"/>
    </source>
</evidence>
<evidence type="ECO:0000256" key="1">
    <source>
        <dbReference type="SAM" id="Phobius"/>
    </source>
</evidence>
<accession>A0AAD5K1Y9</accession>
<dbReference type="EMBL" id="JAIXMP010000033">
    <property type="protein sequence ID" value="KAI9250241.1"/>
    <property type="molecule type" value="Genomic_DNA"/>
</dbReference>
<evidence type="ECO:0000313" key="2">
    <source>
        <dbReference type="EMBL" id="KAI9250241.1"/>
    </source>
</evidence>